<dbReference type="InParanoid" id="E9HY51"/>
<evidence type="ECO:0000313" key="2">
    <source>
        <dbReference type="Proteomes" id="UP000000305"/>
    </source>
</evidence>
<gene>
    <name evidence="1" type="ORF">DAPPUDRAFT_335606</name>
</gene>
<dbReference type="KEGG" id="dpx:DAPPUDRAFT_335606"/>
<proteinExistence type="predicted"/>
<dbReference type="HOGENOM" id="CLU_3130159_0_0_1"/>
<evidence type="ECO:0000313" key="1">
    <source>
        <dbReference type="EMBL" id="EFX63329.1"/>
    </source>
</evidence>
<sequence length="50" mass="5636">MPLNGSPGEDGLPYDFYQQFWADIGPIFLEMFEAVLRQGRVTESQAMGLI</sequence>
<organism evidence="1 2">
    <name type="scientific">Daphnia pulex</name>
    <name type="common">Water flea</name>
    <dbReference type="NCBI Taxonomy" id="6669"/>
    <lineage>
        <taxon>Eukaryota</taxon>
        <taxon>Metazoa</taxon>
        <taxon>Ecdysozoa</taxon>
        <taxon>Arthropoda</taxon>
        <taxon>Crustacea</taxon>
        <taxon>Branchiopoda</taxon>
        <taxon>Diplostraca</taxon>
        <taxon>Cladocera</taxon>
        <taxon>Anomopoda</taxon>
        <taxon>Daphniidae</taxon>
        <taxon>Daphnia</taxon>
    </lineage>
</organism>
<accession>E9HY51</accession>
<reference evidence="1 2" key="1">
    <citation type="journal article" date="2011" name="Science">
        <title>The ecoresponsive genome of Daphnia pulex.</title>
        <authorList>
            <person name="Colbourne J.K."/>
            <person name="Pfrender M.E."/>
            <person name="Gilbert D."/>
            <person name="Thomas W.K."/>
            <person name="Tucker A."/>
            <person name="Oakley T.H."/>
            <person name="Tokishita S."/>
            <person name="Aerts A."/>
            <person name="Arnold G.J."/>
            <person name="Basu M.K."/>
            <person name="Bauer D.J."/>
            <person name="Caceres C.E."/>
            <person name="Carmel L."/>
            <person name="Casola C."/>
            <person name="Choi J.H."/>
            <person name="Detter J.C."/>
            <person name="Dong Q."/>
            <person name="Dusheyko S."/>
            <person name="Eads B.D."/>
            <person name="Frohlich T."/>
            <person name="Geiler-Samerotte K.A."/>
            <person name="Gerlach D."/>
            <person name="Hatcher P."/>
            <person name="Jogdeo S."/>
            <person name="Krijgsveld J."/>
            <person name="Kriventseva E.V."/>
            <person name="Kultz D."/>
            <person name="Laforsch C."/>
            <person name="Lindquist E."/>
            <person name="Lopez J."/>
            <person name="Manak J.R."/>
            <person name="Muller J."/>
            <person name="Pangilinan J."/>
            <person name="Patwardhan R.P."/>
            <person name="Pitluck S."/>
            <person name="Pritham E.J."/>
            <person name="Rechtsteiner A."/>
            <person name="Rho M."/>
            <person name="Rogozin I.B."/>
            <person name="Sakarya O."/>
            <person name="Salamov A."/>
            <person name="Schaack S."/>
            <person name="Shapiro H."/>
            <person name="Shiga Y."/>
            <person name="Skalitzky C."/>
            <person name="Smith Z."/>
            <person name="Souvorov A."/>
            <person name="Sung W."/>
            <person name="Tang Z."/>
            <person name="Tsuchiya D."/>
            <person name="Tu H."/>
            <person name="Vos H."/>
            <person name="Wang M."/>
            <person name="Wolf Y.I."/>
            <person name="Yamagata H."/>
            <person name="Yamada T."/>
            <person name="Ye Y."/>
            <person name="Shaw J.R."/>
            <person name="Andrews J."/>
            <person name="Crease T.J."/>
            <person name="Tang H."/>
            <person name="Lucas S.M."/>
            <person name="Robertson H.M."/>
            <person name="Bork P."/>
            <person name="Koonin E.V."/>
            <person name="Zdobnov E.M."/>
            <person name="Grigoriev I.V."/>
            <person name="Lynch M."/>
            <person name="Boore J.L."/>
        </authorList>
    </citation>
    <scope>NUCLEOTIDE SEQUENCE [LARGE SCALE GENOMIC DNA]</scope>
</reference>
<feature type="non-terminal residue" evidence="1">
    <location>
        <position position="50"/>
    </location>
</feature>
<protein>
    <submittedName>
        <fullName evidence="1">Uncharacterized protein</fullName>
    </submittedName>
</protein>
<dbReference type="EMBL" id="GL733112">
    <property type="protein sequence ID" value="EFX63329.1"/>
    <property type="molecule type" value="Genomic_DNA"/>
</dbReference>
<keyword evidence="2" id="KW-1185">Reference proteome</keyword>
<name>E9HY51_DAPPU</name>
<dbReference type="AlphaFoldDB" id="E9HY51"/>
<dbReference type="Proteomes" id="UP000000305">
    <property type="component" value="Unassembled WGS sequence"/>
</dbReference>
<dbReference type="OrthoDB" id="416119at2759"/>